<dbReference type="GO" id="GO:0006515">
    <property type="term" value="P:protein quality control for misfolded or incompletely synthesized proteins"/>
    <property type="evidence" value="ECO:0007669"/>
    <property type="project" value="TreeGrafter"/>
</dbReference>
<sequence length="200" mass="22895">MEFLDILEDDSLYQSTIKEHLKERKIIVNETIDDNVIENICLMIMKWNKEDKALPASCRKPIYLYLNSDGGDVISGYQVLSSIKTSVTPIITVGFAKCASMACYILAAGHKRYCFSNTVVLYHDGQTGYVSSSNKGKDIQKFYDKLEQHLNDFMVEHTNMTAEYLEEIKDREYYMFPDEAKEKGIVDKIIGIDCELSDIL</sequence>
<protein>
    <recommendedName>
        <fullName evidence="3">ATP-dependent Clp protease proteolytic subunit</fullName>
    </recommendedName>
</protein>
<reference evidence="2" key="1">
    <citation type="journal article" date="2021" name="Proc. Natl. Acad. Sci. U.S.A.">
        <title>A Catalog of Tens of Thousands of Viruses from Human Metagenomes Reveals Hidden Associations with Chronic Diseases.</title>
        <authorList>
            <person name="Tisza M.J."/>
            <person name="Buck C.B."/>
        </authorList>
    </citation>
    <scope>NUCLEOTIDE SEQUENCE</scope>
    <source>
        <strain evidence="2">CtDXu9</strain>
    </source>
</reference>
<accession>A0A8S5VCM0</accession>
<dbReference type="Gene3D" id="3.90.226.10">
    <property type="entry name" value="2-enoyl-CoA Hydratase, Chain A, domain 1"/>
    <property type="match status" value="1"/>
</dbReference>
<dbReference type="InterPro" id="IPR029045">
    <property type="entry name" value="ClpP/crotonase-like_dom_sf"/>
</dbReference>
<dbReference type="EMBL" id="BK016244">
    <property type="protein sequence ID" value="DAG04468.1"/>
    <property type="molecule type" value="Genomic_DNA"/>
</dbReference>
<dbReference type="PRINTS" id="PR00127">
    <property type="entry name" value="CLPPROTEASEP"/>
</dbReference>
<evidence type="ECO:0000313" key="2">
    <source>
        <dbReference type="EMBL" id="DAG04468.1"/>
    </source>
</evidence>
<dbReference type="GO" id="GO:0009368">
    <property type="term" value="C:endopeptidase Clp complex"/>
    <property type="evidence" value="ECO:0007669"/>
    <property type="project" value="TreeGrafter"/>
</dbReference>
<dbReference type="InterPro" id="IPR023562">
    <property type="entry name" value="ClpP/TepA"/>
</dbReference>
<dbReference type="GO" id="GO:0051117">
    <property type="term" value="F:ATPase binding"/>
    <property type="evidence" value="ECO:0007669"/>
    <property type="project" value="TreeGrafter"/>
</dbReference>
<evidence type="ECO:0000256" key="1">
    <source>
        <dbReference type="ARBA" id="ARBA00007039"/>
    </source>
</evidence>
<dbReference type="CDD" id="cd07017">
    <property type="entry name" value="S14_ClpP_2"/>
    <property type="match status" value="1"/>
</dbReference>
<organism evidence="2">
    <name type="scientific">Siphoviridae sp. ctDXu9</name>
    <dbReference type="NCBI Taxonomy" id="2825387"/>
    <lineage>
        <taxon>Viruses</taxon>
        <taxon>Duplodnaviria</taxon>
        <taxon>Heunggongvirae</taxon>
        <taxon>Uroviricota</taxon>
        <taxon>Caudoviricetes</taxon>
    </lineage>
</organism>
<dbReference type="Pfam" id="PF00574">
    <property type="entry name" value="CLP_protease"/>
    <property type="match status" value="1"/>
</dbReference>
<name>A0A8S5VCM0_9CAUD</name>
<dbReference type="PANTHER" id="PTHR10381:SF11">
    <property type="entry name" value="ATP-DEPENDENT CLP PROTEASE PROTEOLYTIC SUBUNIT, MITOCHONDRIAL"/>
    <property type="match status" value="1"/>
</dbReference>
<dbReference type="PANTHER" id="PTHR10381">
    <property type="entry name" value="ATP-DEPENDENT CLP PROTEASE PROTEOLYTIC SUBUNIT"/>
    <property type="match status" value="1"/>
</dbReference>
<dbReference type="GO" id="GO:0004252">
    <property type="term" value="F:serine-type endopeptidase activity"/>
    <property type="evidence" value="ECO:0007669"/>
    <property type="project" value="InterPro"/>
</dbReference>
<evidence type="ECO:0008006" key="3">
    <source>
        <dbReference type="Google" id="ProtNLM"/>
    </source>
</evidence>
<dbReference type="GO" id="GO:0004176">
    <property type="term" value="F:ATP-dependent peptidase activity"/>
    <property type="evidence" value="ECO:0007669"/>
    <property type="project" value="InterPro"/>
</dbReference>
<dbReference type="InterPro" id="IPR001907">
    <property type="entry name" value="ClpP"/>
</dbReference>
<comment type="similarity">
    <text evidence="1">Belongs to the peptidase S14 family.</text>
</comment>
<dbReference type="SUPFAM" id="SSF52096">
    <property type="entry name" value="ClpP/crotonase"/>
    <property type="match status" value="1"/>
</dbReference>
<proteinExistence type="inferred from homology"/>